<accession>A0A9X3J6L0</accession>
<evidence type="ECO:0000313" key="2">
    <source>
        <dbReference type="Proteomes" id="UP001145087"/>
    </source>
</evidence>
<dbReference type="Pfam" id="PF16115">
    <property type="entry name" value="DUF4831"/>
    <property type="match status" value="1"/>
</dbReference>
<dbReference type="Proteomes" id="UP001145087">
    <property type="component" value="Unassembled WGS sequence"/>
</dbReference>
<reference evidence="1" key="1">
    <citation type="submission" date="2022-11" db="EMBL/GenBank/DDBJ databases">
        <title>Marilongibacter aestuarii gen. nov., sp. nov., isolated from tidal flat sediment.</title>
        <authorList>
            <person name="Jiayan W."/>
        </authorList>
    </citation>
    <scope>NUCLEOTIDE SEQUENCE</scope>
    <source>
        <strain evidence="1">Z1-6</strain>
    </source>
</reference>
<name>A0A9X3J6L0_9BACT</name>
<dbReference type="AlphaFoldDB" id="A0A9X3J6L0"/>
<gene>
    <name evidence="1" type="ORF">OU798_05365</name>
</gene>
<sequence length="369" mass="40769">MKYLAILVCLMFVIPTYGQRKKKDDEAVVTPAYVEGIAYALPRTGIKVHVKAIREVFVPGPYAAYAEQLLGITNAKNRATTSWSISEVKIETFSEPDPEQVYKAMGDGAFMLNLAPNGCLAGINSDAIVTDLPAMQSNKTFQKPDIDDGFSFDYFTDTPTYYPGDSTNNFRPSRVSVEQKAAEAAKRILNCRMNQYDLAALRIDGEYPDGKAYEVSLEELKRTEKNYITLFVGRTTYKKESYSFDYVPESKPGKGQVIFRISDEKGLVSASDLSGKPVMIEFEQDQNLVKKYAGEVESQNPAAGKKGVYYRMPGVATVRIINDMNVIATARTTIAQFGSVAPVPEELLQGDCAVEFHPETGAIKSVSIK</sequence>
<dbReference type="EMBL" id="JAPOHD010000010">
    <property type="protein sequence ID" value="MCY1719760.1"/>
    <property type="molecule type" value="Genomic_DNA"/>
</dbReference>
<comment type="caution">
    <text evidence="1">The sequence shown here is derived from an EMBL/GenBank/DDBJ whole genome shotgun (WGS) entry which is preliminary data.</text>
</comment>
<evidence type="ECO:0000313" key="1">
    <source>
        <dbReference type="EMBL" id="MCY1719760.1"/>
    </source>
</evidence>
<protein>
    <submittedName>
        <fullName evidence="1">DUF4831 family protein</fullName>
    </submittedName>
</protein>
<organism evidence="1 2">
    <name type="scientific">Draconibacterium aestuarii</name>
    <dbReference type="NCBI Taxonomy" id="2998507"/>
    <lineage>
        <taxon>Bacteria</taxon>
        <taxon>Pseudomonadati</taxon>
        <taxon>Bacteroidota</taxon>
        <taxon>Bacteroidia</taxon>
        <taxon>Marinilabiliales</taxon>
        <taxon>Prolixibacteraceae</taxon>
        <taxon>Draconibacterium</taxon>
    </lineage>
</organism>
<dbReference type="RefSeq" id="WP_343332096.1">
    <property type="nucleotide sequence ID" value="NZ_JAPOHD010000010.1"/>
</dbReference>
<proteinExistence type="predicted"/>
<keyword evidence="2" id="KW-1185">Reference proteome</keyword>
<dbReference type="InterPro" id="IPR032265">
    <property type="entry name" value="DUF4831"/>
</dbReference>